<evidence type="ECO:0000256" key="1">
    <source>
        <dbReference type="SAM" id="Phobius"/>
    </source>
</evidence>
<accession>A0ABP7TY30</accession>
<proteinExistence type="predicted"/>
<dbReference type="RefSeq" id="WP_344695986.1">
    <property type="nucleotide sequence ID" value="NZ_BAABBR010000001.1"/>
</dbReference>
<gene>
    <name evidence="2" type="ORF">GCM10022281_10570</name>
</gene>
<keyword evidence="1" id="KW-0472">Membrane</keyword>
<reference evidence="3" key="1">
    <citation type="journal article" date="2019" name="Int. J. Syst. Evol. Microbiol.">
        <title>The Global Catalogue of Microorganisms (GCM) 10K type strain sequencing project: providing services to taxonomists for standard genome sequencing and annotation.</title>
        <authorList>
            <consortium name="The Broad Institute Genomics Platform"/>
            <consortium name="The Broad Institute Genome Sequencing Center for Infectious Disease"/>
            <person name="Wu L."/>
            <person name="Ma J."/>
        </authorList>
    </citation>
    <scope>NUCLEOTIDE SEQUENCE [LARGE SCALE GENOMIC DNA]</scope>
    <source>
        <strain evidence="3">JCM 17564</strain>
    </source>
</reference>
<keyword evidence="1" id="KW-0812">Transmembrane</keyword>
<comment type="caution">
    <text evidence="2">The sequence shown here is derived from an EMBL/GenBank/DDBJ whole genome shotgun (WGS) entry which is preliminary data.</text>
</comment>
<dbReference type="Proteomes" id="UP001424459">
    <property type="component" value="Unassembled WGS sequence"/>
</dbReference>
<evidence type="ECO:0000313" key="3">
    <source>
        <dbReference type="Proteomes" id="UP001424459"/>
    </source>
</evidence>
<organism evidence="2 3">
    <name type="scientific">Sphingomonas rosea</name>
    <dbReference type="NCBI Taxonomy" id="335605"/>
    <lineage>
        <taxon>Bacteria</taxon>
        <taxon>Pseudomonadati</taxon>
        <taxon>Pseudomonadota</taxon>
        <taxon>Alphaproteobacteria</taxon>
        <taxon>Sphingomonadales</taxon>
        <taxon>Sphingomonadaceae</taxon>
        <taxon>Sphingomonas</taxon>
    </lineage>
</organism>
<evidence type="ECO:0000313" key="2">
    <source>
        <dbReference type="EMBL" id="GAA4032775.1"/>
    </source>
</evidence>
<keyword evidence="3" id="KW-1185">Reference proteome</keyword>
<sequence length="44" mass="4763">MTQATIVTLSALIALFAGLYTLVVFTRRRRLAAAASDPITQPKD</sequence>
<protein>
    <submittedName>
        <fullName evidence="2">Uncharacterized protein</fullName>
    </submittedName>
</protein>
<feature type="transmembrane region" description="Helical" evidence="1">
    <location>
        <begin position="6"/>
        <end position="25"/>
    </location>
</feature>
<name>A0ABP7TY30_9SPHN</name>
<keyword evidence="1" id="KW-1133">Transmembrane helix</keyword>
<dbReference type="EMBL" id="BAABBR010000001">
    <property type="protein sequence ID" value="GAA4032775.1"/>
    <property type="molecule type" value="Genomic_DNA"/>
</dbReference>